<dbReference type="InterPro" id="IPR002711">
    <property type="entry name" value="HNH"/>
</dbReference>
<keyword evidence="3" id="KW-0255">Endonuclease</keyword>
<dbReference type="GO" id="GO:0008270">
    <property type="term" value="F:zinc ion binding"/>
    <property type="evidence" value="ECO:0007669"/>
    <property type="project" value="InterPro"/>
</dbReference>
<dbReference type="InterPro" id="IPR003615">
    <property type="entry name" value="HNH_nuc"/>
</dbReference>
<dbReference type="Pfam" id="PF01844">
    <property type="entry name" value="HNH"/>
    <property type="match status" value="1"/>
</dbReference>
<keyword evidence="3" id="KW-0540">Nuclease</keyword>
<dbReference type="GO" id="GO:0003676">
    <property type="term" value="F:nucleic acid binding"/>
    <property type="evidence" value="ECO:0007669"/>
    <property type="project" value="InterPro"/>
</dbReference>
<comment type="caution">
    <text evidence="3">The sequence shown here is derived from an EMBL/GenBank/DDBJ whole genome shotgun (WGS) entry which is preliminary data.</text>
</comment>
<keyword evidence="3" id="KW-0378">Hydrolase</keyword>
<evidence type="ECO:0000259" key="2">
    <source>
        <dbReference type="SMART" id="SM00507"/>
    </source>
</evidence>
<feature type="domain" description="HNH nuclease" evidence="2">
    <location>
        <begin position="54"/>
        <end position="104"/>
    </location>
</feature>
<dbReference type="InterPro" id="IPR038575">
    <property type="entry name" value="E6_sf"/>
</dbReference>
<keyword evidence="4" id="KW-1185">Reference proteome</keyword>
<gene>
    <name evidence="3" type="ORF">GGR43_000301</name>
</gene>
<accession>A0A7W6BJC3</accession>
<dbReference type="RefSeq" id="WP_343054387.1">
    <property type="nucleotide sequence ID" value="NZ_BSPS01000057.1"/>
</dbReference>
<dbReference type="SUPFAM" id="SSF161229">
    <property type="entry name" value="E6 C-terminal domain-like"/>
    <property type="match status" value="1"/>
</dbReference>
<reference evidence="3 4" key="1">
    <citation type="submission" date="2020-08" db="EMBL/GenBank/DDBJ databases">
        <title>Genomic Encyclopedia of Type Strains, Phase IV (KMG-IV): sequencing the most valuable type-strain genomes for metagenomic binning, comparative biology and taxonomic classification.</title>
        <authorList>
            <person name="Goeker M."/>
        </authorList>
    </citation>
    <scope>NUCLEOTIDE SEQUENCE [LARGE SCALE GENOMIC DNA]</scope>
    <source>
        <strain evidence="3 4">DSM 26189</strain>
    </source>
</reference>
<dbReference type="Proteomes" id="UP000571950">
    <property type="component" value="Unassembled WGS sequence"/>
</dbReference>
<name>A0A7W6BJC3_9SPHN</name>
<organism evidence="3 4">
    <name type="scientific">Sphingobium jiangsuense</name>
    <dbReference type="NCBI Taxonomy" id="870476"/>
    <lineage>
        <taxon>Bacteria</taxon>
        <taxon>Pseudomonadati</taxon>
        <taxon>Pseudomonadota</taxon>
        <taxon>Alphaproteobacteria</taxon>
        <taxon>Sphingomonadales</taxon>
        <taxon>Sphingomonadaceae</taxon>
        <taxon>Sphingobium</taxon>
    </lineage>
</organism>
<protein>
    <submittedName>
        <fullName evidence="3">5-methylcytosine-specific restriction endonuclease McrA</fullName>
    </submittedName>
</protein>
<dbReference type="EMBL" id="JACIDT010000001">
    <property type="protein sequence ID" value="MBB3924607.1"/>
    <property type="molecule type" value="Genomic_DNA"/>
</dbReference>
<dbReference type="CDD" id="cd00085">
    <property type="entry name" value="HNHc"/>
    <property type="match status" value="1"/>
</dbReference>
<dbReference type="GO" id="GO:0004519">
    <property type="term" value="F:endonuclease activity"/>
    <property type="evidence" value="ECO:0007669"/>
    <property type="project" value="UniProtKB-KW"/>
</dbReference>
<evidence type="ECO:0000256" key="1">
    <source>
        <dbReference type="SAM" id="MobiDB-lite"/>
    </source>
</evidence>
<feature type="region of interest" description="Disordered" evidence="1">
    <location>
        <begin position="29"/>
        <end position="51"/>
    </location>
</feature>
<proteinExistence type="predicted"/>
<evidence type="ECO:0000313" key="3">
    <source>
        <dbReference type="EMBL" id="MBB3924607.1"/>
    </source>
</evidence>
<dbReference type="SMART" id="SM00507">
    <property type="entry name" value="HNHc"/>
    <property type="match status" value="1"/>
</dbReference>
<sequence>MMPVRAPSIRMCGCVVPSGQRCQHMIARDRERKARHDQHRPSARQRGYDGKWQQARAEFLKAYPRCTRCGAPASVVNHRIPHKGDRKLFWSRSNWEAVCTPCHNGPIQSQEARR</sequence>
<evidence type="ECO:0000313" key="4">
    <source>
        <dbReference type="Proteomes" id="UP000571950"/>
    </source>
</evidence>
<dbReference type="AlphaFoldDB" id="A0A7W6BJC3"/>